<proteinExistence type="predicted"/>
<protein>
    <submittedName>
        <fullName evidence="1">Uncharacterized protein</fullName>
    </submittedName>
</protein>
<dbReference type="EMBL" id="JBHZOL010000093">
    <property type="protein sequence ID" value="MFE4107772.1"/>
    <property type="molecule type" value="Genomic_DNA"/>
</dbReference>
<sequence>MEEWSKQFWQSIEEIAHETSQFLEAITQQATTSAAEWSEALVEQVEQVEQAIAPELESWLLQLEQMMVPLENRLTPELEAMAEQVNATLEPLLATLFVDLTEWTEQISTPVAQTVDPFLQQHSACVGCRNYHGQVYSGELLVCAIYPYGPDQEKCPDWESAWGAS</sequence>
<dbReference type="RefSeq" id="WP_377966810.1">
    <property type="nucleotide sequence ID" value="NZ_JBHZOL010000093.1"/>
</dbReference>
<comment type="caution">
    <text evidence="1">The sequence shown here is derived from an EMBL/GenBank/DDBJ whole genome shotgun (WGS) entry which is preliminary data.</text>
</comment>
<accession>A0ABW6IIV1</accession>
<name>A0ABW6IIV1_9CYAN</name>
<gene>
    <name evidence="1" type="ORF">ACFVKH_15905</name>
</gene>
<dbReference type="Gene3D" id="1.20.5.1230">
    <property type="entry name" value="Apolipoprotein A-I"/>
    <property type="match status" value="1"/>
</dbReference>
<evidence type="ECO:0000313" key="1">
    <source>
        <dbReference type="EMBL" id="MFE4107772.1"/>
    </source>
</evidence>
<organism evidence="1 2">
    <name type="scientific">Almyronema epifaneia S1</name>
    <dbReference type="NCBI Taxonomy" id="2991925"/>
    <lineage>
        <taxon>Bacteria</taxon>
        <taxon>Bacillati</taxon>
        <taxon>Cyanobacteriota</taxon>
        <taxon>Cyanophyceae</taxon>
        <taxon>Nodosilineales</taxon>
        <taxon>Nodosilineaceae</taxon>
        <taxon>Almyronema</taxon>
        <taxon>Almyronema epifaneia</taxon>
    </lineage>
</organism>
<dbReference type="Proteomes" id="UP001600165">
    <property type="component" value="Unassembled WGS sequence"/>
</dbReference>
<reference evidence="1 2" key="1">
    <citation type="submission" date="2024-10" db="EMBL/GenBank/DDBJ databases">
        <authorList>
            <person name="Ratan Roy A."/>
            <person name="Morales Sandoval P.H."/>
            <person name="De Los Santos Villalobos S."/>
            <person name="Chakraborty S."/>
            <person name="Mukherjee J."/>
        </authorList>
    </citation>
    <scope>NUCLEOTIDE SEQUENCE [LARGE SCALE GENOMIC DNA]</scope>
    <source>
        <strain evidence="1 2">S1</strain>
    </source>
</reference>
<evidence type="ECO:0000313" key="2">
    <source>
        <dbReference type="Proteomes" id="UP001600165"/>
    </source>
</evidence>
<dbReference type="SUPFAM" id="SSF58113">
    <property type="entry name" value="Apolipoprotein A-I"/>
    <property type="match status" value="1"/>
</dbReference>
<keyword evidence="2" id="KW-1185">Reference proteome</keyword>